<name>A0AAQ1JNE0_9GAMM</name>
<keyword evidence="6" id="KW-1185">Reference proteome</keyword>
<comment type="function">
    <text evidence="4">Nucleoside triphosphate pyrophosphatase that hydrolyzes dTTP and UTP. May have a dual role in cell division arrest and in preventing the incorporation of modified nucleotides into cellular nucleic acids.</text>
</comment>
<evidence type="ECO:0000256" key="3">
    <source>
        <dbReference type="ARBA" id="ARBA00023080"/>
    </source>
</evidence>
<evidence type="ECO:0000313" key="6">
    <source>
        <dbReference type="Proteomes" id="UP000243518"/>
    </source>
</evidence>
<dbReference type="GO" id="GO:0005737">
    <property type="term" value="C:cytoplasm"/>
    <property type="evidence" value="ECO:0007669"/>
    <property type="project" value="UniProtKB-SubCell"/>
</dbReference>
<protein>
    <recommendedName>
        <fullName evidence="4">dTTP/UTP pyrophosphatase</fullName>
        <shortName evidence="4">dTTPase/UTPase</shortName>
        <ecNumber evidence="4">3.6.1.9</ecNumber>
    </recommendedName>
    <alternativeName>
        <fullName evidence="4">Nucleoside triphosphate pyrophosphatase</fullName>
    </alternativeName>
    <alternativeName>
        <fullName evidence="4">Nucleotide pyrophosphatase</fullName>
        <shortName evidence="4">Nucleotide PPase</shortName>
    </alternativeName>
</protein>
<dbReference type="PANTHER" id="PTHR43213">
    <property type="entry name" value="BIFUNCTIONAL DTTP/UTP PYROPHOSPHATASE/METHYLTRANSFERASE PROTEIN-RELATED"/>
    <property type="match status" value="1"/>
</dbReference>
<dbReference type="InterPro" id="IPR003697">
    <property type="entry name" value="Maf-like"/>
</dbReference>
<comment type="subcellular location">
    <subcellularLocation>
        <location evidence="4">Cytoplasm</location>
    </subcellularLocation>
</comment>
<dbReference type="AlphaFoldDB" id="A0AAQ1JNE0"/>
<dbReference type="SUPFAM" id="SSF52972">
    <property type="entry name" value="ITPase-like"/>
    <property type="match status" value="1"/>
</dbReference>
<accession>A0AAQ1JNE0</accession>
<evidence type="ECO:0000256" key="1">
    <source>
        <dbReference type="ARBA" id="ARBA00001968"/>
    </source>
</evidence>
<dbReference type="Pfam" id="PF02545">
    <property type="entry name" value="Maf"/>
    <property type="match status" value="1"/>
</dbReference>
<feature type="site" description="Important for substrate specificity" evidence="4">
    <location>
        <position position="71"/>
    </location>
</feature>
<feature type="active site" description="Proton acceptor" evidence="4">
    <location>
        <position position="70"/>
    </location>
</feature>
<dbReference type="Gene3D" id="3.90.950.10">
    <property type="match status" value="1"/>
</dbReference>
<keyword evidence="2 4" id="KW-0378">Hydrolase</keyword>
<feature type="site" description="Important for substrate specificity" evidence="4">
    <location>
        <position position="13"/>
    </location>
</feature>
<comment type="catalytic activity">
    <reaction evidence="4">
        <text>dTTP + H2O = dTMP + diphosphate + H(+)</text>
        <dbReference type="Rhea" id="RHEA:28534"/>
        <dbReference type="ChEBI" id="CHEBI:15377"/>
        <dbReference type="ChEBI" id="CHEBI:15378"/>
        <dbReference type="ChEBI" id="CHEBI:33019"/>
        <dbReference type="ChEBI" id="CHEBI:37568"/>
        <dbReference type="ChEBI" id="CHEBI:63528"/>
        <dbReference type="EC" id="3.6.1.9"/>
    </reaction>
</comment>
<dbReference type="GO" id="GO:0009117">
    <property type="term" value="P:nucleotide metabolic process"/>
    <property type="evidence" value="ECO:0007669"/>
    <property type="project" value="UniProtKB-KW"/>
</dbReference>
<proteinExistence type="inferred from homology"/>
<keyword evidence="3 4" id="KW-0546">Nucleotide metabolism</keyword>
<dbReference type="NCBIfam" id="TIGR00172">
    <property type="entry name" value="maf"/>
    <property type="match status" value="1"/>
</dbReference>
<evidence type="ECO:0000256" key="2">
    <source>
        <dbReference type="ARBA" id="ARBA00022801"/>
    </source>
</evidence>
<evidence type="ECO:0000313" key="5">
    <source>
        <dbReference type="EMBL" id="SEF43937.1"/>
    </source>
</evidence>
<comment type="similarity">
    <text evidence="4">Belongs to the Maf family. YhdE subfamily.</text>
</comment>
<dbReference type="PANTHER" id="PTHR43213:SF5">
    <property type="entry name" value="BIFUNCTIONAL DTTP_UTP PYROPHOSPHATASE_METHYLTRANSFERASE PROTEIN-RELATED"/>
    <property type="match status" value="1"/>
</dbReference>
<dbReference type="EMBL" id="FNVE01000001">
    <property type="protein sequence ID" value="SEF43937.1"/>
    <property type="molecule type" value="Genomic_DNA"/>
</dbReference>
<sequence length="193" mass="20858">MSTELLLASGSPRRRELLEQIGVPTARLLCSVDEQVRPGEAPVDYVERVTRDKIRAAIQAAPGRVVLAADTAVVLGDRILGKPVDRADALQMLSALSAAEHLVMTAVAVGCDQRIELVRVDTRVRFRALQADEIAAYWDTGEPADKAGSYGIQGLGAIFVERIEGSYSAVVGLPLQETATLLKSFGIPCWQRF</sequence>
<evidence type="ECO:0000256" key="4">
    <source>
        <dbReference type="HAMAP-Rule" id="MF_00528"/>
    </source>
</evidence>
<keyword evidence="4" id="KW-0963">Cytoplasm</keyword>
<dbReference type="GO" id="GO:0047429">
    <property type="term" value="F:nucleoside triphosphate diphosphatase activity"/>
    <property type="evidence" value="ECO:0007669"/>
    <property type="project" value="UniProtKB-EC"/>
</dbReference>
<comment type="caution">
    <text evidence="5">The sequence shown here is derived from an EMBL/GenBank/DDBJ whole genome shotgun (WGS) entry which is preliminary data.</text>
</comment>
<dbReference type="Proteomes" id="UP000243518">
    <property type="component" value="Unassembled WGS sequence"/>
</dbReference>
<dbReference type="InterPro" id="IPR029001">
    <property type="entry name" value="ITPase-like_fam"/>
</dbReference>
<reference evidence="5 6" key="1">
    <citation type="submission" date="2016-10" db="EMBL/GenBank/DDBJ databases">
        <authorList>
            <person name="Varghese N."/>
            <person name="Submissions S."/>
        </authorList>
    </citation>
    <scope>NUCLEOTIDE SEQUENCE [LARGE SCALE GENOMIC DNA]</scope>
    <source>
        <strain evidence="5 6">CECT 8317</strain>
    </source>
</reference>
<comment type="caution">
    <text evidence="4">Lacks conserved residue(s) required for the propagation of feature annotation.</text>
</comment>
<dbReference type="PIRSF" id="PIRSF006305">
    <property type="entry name" value="Maf"/>
    <property type="match status" value="1"/>
</dbReference>
<dbReference type="EC" id="3.6.1.9" evidence="4"/>
<dbReference type="HAMAP" id="MF_00528">
    <property type="entry name" value="Maf"/>
    <property type="match status" value="1"/>
</dbReference>
<feature type="site" description="Important for substrate specificity" evidence="4">
    <location>
        <position position="153"/>
    </location>
</feature>
<gene>
    <name evidence="5" type="ORF">SAMN05216586_10158</name>
</gene>
<dbReference type="CDD" id="cd00555">
    <property type="entry name" value="Maf"/>
    <property type="match status" value="1"/>
</dbReference>
<comment type="catalytic activity">
    <reaction evidence="4">
        <text>UTP + H2O = UMP + diphosphate + H(+)</text>
        <dbReference type="Rhea" id="RHEA:29395"/>
        <dbReference type="ChEBI" id="CHEBI:15377"/>
        <dbReference type="ChEBI" id="CHEBI:15378"/>
        <dbReference type="ChEBI" id="CHEBI:33019"/>
        <dbReference type="ChEBI" id="CHEBI:46398"/>
        <dbReference type="ChEBI" id="CHEBI:57865"/>
        <dbReference type="EC" id="3.6.1.9"/>
    </reaction>
</comment>
<comment type="cofactor">
    <cofactor evidence="1 4">
        <name>a divalent metal cation</name>
        <dbReference type="ChEBI" id="CHEBI:60240"/>
    </cofactor>
</comment>
<organism evidence="5 6">
    <name type="scientific">Halopseudomonas aestusnigri</name>
    <dbReference type="NCBI Taxonomy" id="857252"/>
    <lineage>
        <taxon>Bacteria</taxon>
        <taxon>Pseudomonadati</taxon>
        <taxon>Pseudomonadota</taxon>
        <taxon>Gammaproteobacteria</taxon>
        <taxon>Pseudomonadales</taxon>
        <taxon>Pseudomonadaceae</taxon>
        <taxon>Halopseudomonas</taxon>
    </lineage>
</organism>
<dbReference type="RefSeq" id="WP_088273184.1">
    <property type="nucleotide sequence ID" value="NZ_FNVE01000001.1"/>
</dbReference>